<reference evidence="1 2" key="1">
    <citation type="journal article" date="2019" name="Emerg. Microbes Infect.">
        <title>Comprehensive subspecies identification of 175 nontuberculous mycobacteria species based on 7547 genomic profiles.</title>
        <authorList>
            <person name="Matsumoto Y."/>
            <person name="Kinjo T."/>
            <person name="Motooka D."/>
            <person name="Nabeya D."/>
            <person name="Jung N."/>
            <person name="Uechi K."/>
            <person name="Horii T."/>
            <person name="Iida T."/>
            <person name="Fujita J."/>
            <person name="Nakamura S."/>
        </authorList>
    </citation>
    <scope>NUCLEOTIDE SEQUENCE [LARGE SCALE GENOMIC DNA]</scope>
    <source>
        <strain evidence="1 2">JCM 13574</strain>
        <plasmid evidence="2">pjcm13574 dna</plasmid>
    </source>
</reference>
<sequence>MAREAEVAALKAIEDAYQWWTVTSDQLHRDVGEAAERRGGAPAQSLSADFDAQLAVTRAVAAFAHICPDTGPDIDGLPGAAFIQALYHVGSQPRLDQSIADLTHQWQSWLAETVRWSPESEIPPPARPTSDAHTRVLTAVDDWWSFGADRLHEQLVGSLTAQGHHVTESIDTGVDGELIQSAHVRFERDSSTPGPWARLRALLHVGDRR</sequence>
<name>A0A7I7XQ22_9MYCO</name>
<dbReference type="Proteomes" id="UP000466517">
    <property type="component" value="Plasmid pJCM13574"/>
</dbReference>
<proteinExistence type="predicted"/>
<dbReference type="AlphaFoldDB" id="A0A7I7XQ22"/>
<protein>
    <submittedName>
        <fullName evidence="1">Uncharacterized protein</fullName>
    </submittedName>
</protein>
<dbReference type="RefSeq" id="WP_163744856.1">
    <property type="nucleotide sequence ID" value="NZ_AP022611.1"/>
</dbReference>
<accession>A0A7I7XQ22</accession>
<dbReference type="EMBL" id="AP022611">
    <property type="protein sequence ID" value="BBZ31326.1"/>
    <property type="molecule type" value="Genomic_DNA"/>
</dbReference>
<keyword evidence="1" id="KW-0614">Plasmid</keyword>
<organism evidence="1 2">
    <name type="scientific">Mycolicibacterium madagascariense</name>
    <dbReference type="NCBI Taxonomy" id="212765"/>
    <lineage>
        <taxon>Bacteria</taxon>
        <taxon>Bacillati</taxon>
        <taxon>Actinomycetota</taxon>
        <taxon>Actinomycetes</taxon>
        <taxon>Mycobacteriales</taxon>
        <taxon>Mycobacteriaceae</taxon>
        <taxon>Mycolicibacterium</taxon>
    </lineage>
</organism>
<geneLocation type="plasmid" evidence="2">
    <name>pjcm13574 dna</name>
</geneLocation>
<dbReference type="KEGG" id="mmag:MMAD_56210"/>
<evidence type="ECO:0000313" key="2">
    <source>
        <dbReference type="Proteomes" id="UP000466517"/>
    </source>
</evidence>
<keyword evidence="2" id="KW-1185">Reference proteome</keyword>
<evidence type="ECO:0000313" key="1">
    <source>
        <dbReference type="EMBL" id="BBZ31326.1"/>
    </source>
</evidence>
<gene>
    <name evidence="1" type="ORF">MMAD_56210</name>
</gene>